<reference evidence="5" key="1">
    <citation type="submission" date="2025-08" db="UniProtKB">
        <authorList>
            <consortium name="RefSeq"/>
        </authorList>
    </citation>
    <scope>IDENTIFICATION</scope>
</reference>
<dbReference type="PANTHER" id="PTHR10194:SF142">
    <property type="entry name" value="NEUROFIBROMIN"/>
    <property type="match status" value="1"/>
</dbReference>
<dbReference type="FunFam" id="1.10.506.10:FF:000014">
    <property type="entry name" value="Neurofibromin 1"/>
    <property type="match status" value="1"/>
</dbReference>
<dbReference type="CDD" id="cd05130">
    <property type="entry name" value="RasGAP_Neurofibromin"/>
    <property type="match status" value="1"/>
</dbReference>
<dbReference type="Proteomes" id="UP000515154">
    <property type="component" value="Linkage group LG29"/>
</dbReference>
<evidence type="ECO:0000313" key="5">
    <source>
        <dbReference type="RefSeq" id="XP_036370881.1"/>
    </source>
</evidence>
<dbReference type="SMART" id="SM00323">
    <property type="entry name" value="RasGAP"/>
    <property type="match status" value="1"/>
</dbReference>
<feature type="domain" description="Ras-GAP" evidence="3">
    <location>
        <begin position="845"/>
        <end position="1045"/>
    </location>
</feature>
<dbReference type="FunFam" id="1.10.506.10:FF:000015">
    <property type="entry name" value="Neurofibromin isoform 1"/>
    <property type="match status" value="1"/>
</dbReference>
<evidence type="ECO:0000313" key="4">
    <source>
        <dbReference type="Proteomes" id="UP000515154"/>
    </source>
</evidence>
<protein>
    <submittedName>
        <fullName evidence="5">Neurofibromin isoform X2</fullName>
    </submittedName>
</protein>
<dbReference type="Pfam" id="PF00616">
    <property type="entry name" value="RasGAP"/>
    <property type="match status" value="1"/>
</dbReference>
<dbReference type="RefSeq" id="XP_036370881.1">
    <property type="nucleotide sequence ID" value="XM_036514988.1"/>
</dbReference>
<keyword evidence="4" id="KW-1185">Reference proteome</keyword>
<dbReference type="InterPro" id="IPR008936">
    <property type="entry name" value="Rho_GTPase_activation_prot"/>
</dbReference>
<evidence type="ECO:0000256" key="1">
    <source>
        <dbReference type="ARBA" id="ARBA00022468"/>
    </source>
</evidence>
<gene>
    <name evidence="5" type="primary">LOC115225990</name>
</gene>
<name>A0A7E6FT60_9MOLL</name>
<dbReference type="GO" id="GO:0005096">
    <property type="term" value="F:GTPase activator activity"/>
    <property type="evidence" value="ECO:0007669"/>
    <property type="project" value="UniProtKB-KW"/>
</dbReference>
<keyword evidence="1" id="KW-0343">GTPase activation</keyword>
<keyword evidence="2" id="KW-0597">Phosphoprotein</keyword>
<dbReference type="SUPFAM" id="SSF48350">
    <property type="entry name" value="GTPase activation domain, GAP"/>
    <property type="match status" value="1"/>
</dbReference>
<dbReference type="InterPro" id="IPR039360">
    <property type="entry name" value="Ras_GTPase"/>
</dbReference>
<evidence type="ECO:0000256" key="2">
    <source>
        <dbReference type="ARBA" id="ARBA00022553"/>
    </source>
</evidence>
<dbReference type="AlphaFoldDB" id="A0A7E6FT60"/>
<accession>A0A7E6FT60</accession>
<dbReference type="PROSITE" id="PS50018">
    <property type="entry name" value="RAS_GTPASE_ACTIV_2"/>
    <property type="match status" value="1"/>
</dbReference>
<dbReference type="InterPro" id="IPR001936">
    <property type="entry name" value="RasGAP_dom"/>
</dbReference>
<dbReference type="Gene3D" id="1.10.506.10">
    <property type="entry name" value="GTPase Activation - p120gap, domain 1"/>
    <property type="match status" value="2"/>
</dbReference>
<proteinExistence type="predicted"/>
<sequence length="1151" mass="129706">MLKKKHFIDEARKALSNPHGGSSKASQTEGAAVTFVRMCKASTYININDRPNVLFTLVQSVTHDLKTLLFSPPSSTKFSRSQGTIGQDIDLYIDCFVSFFRINPYIGDLPKVCLNPQSPLIYHLVLVSALYKIITQPRLAWWPEIRKMYSKAGELRSMFNDAVNKVMQATASQGPKTQFSTITKMTGFKLSRPGEENTMQRYFLLGLVKLIHADPLLMLHNPDKPGHEVQNSTSELINGLVSLVHVQQMPEIAQEAMEALLRLHQPEIIALWNPEAPINTFWKISSQVLTSVSQKLIQNQLNPNPPGAPPMANNTEILKWLHEILICRNSFLQKHSINANLGSNITICTDSHIVLEEVFFMYLWSIDVNAVLTAMSCFHLLCEEADIRCGADEVAVTQILPNYNVYSDLAAASMTLTTGRALLQKKIMGLLRKIDHPTPGNTQAWEDTCKAWDNVTKNLDIYPKGKLEEGCSSGSIGETIRLRRKPTHHGTSDHELEDQLNEWVNMTGFLCALGSVALQNNTNRSNLSHFLACFRSPSMPGCGTSRKSSLMQSSTGDPQCCLVTQFIENLLKFLVCQHEKFGAHIQKHVKALLGHELNPALYPNLFDQVKLSVEKSSFDSSGQVEVTDLNTQFIENIIFIMKNILEMKSDQPYMSGIWIPVYMPSKLRSNSVNLLEQDLDQASMEAVAALLAGLPLQPEESDRGDLNEAKSQLFLKYLTLFMNLLNDCSEEEQDKAMDPNRKRSMSNLSALRHCTVQAMSNLLNANIESGLMHSIALGYHKDPQTRAAFMEVLTKILQQGTEFETLAETALADRFERLVELVTMIGDKGDLPIAMALASVILRSQMDELARVFVTLFDAKHLLYQLLWNMFSKEVEIADCMQTLFRGNSLASKIMAYCFRFYGQNYLRSLLNPLIQDMMDIEIQNPNLSYEIDPSRLESTENIEENKKNLMIITQKVFNAIVGSASRFPAKLRSMCNCLSQVVGQRFQQSTFDAVWTVIGTVIFLRFINPAIVSPYESGIIDQEPTHRVKRGLTLMCKIMQNIANHLLFTKEQHMRAFNDFLKTNFEAGRKFFKEIASDCETVDAGNHNLSFINDANVLALHRLLWNNQEKIGDYLSSSRDHKAVGRRPFDKLATLLAYLGPPEHRPLDSQ</sequence>
<evidence type="ECO:0000259" key="3">
    <source>
        <dbReference type="PROSITE" id="PS50018"/>
    </source>
</evidence>
<dbReference type="PANTHER" id="PTHR10194">
    <property type="entry name" value="RAS GTPASE-ACTIVATING PROTEINS"/>
    <property type="match status" value="1"/>
</dbReference>
<organism evidence="4 5">
    <name type="scientific">Octopus sinensis</name>
    <name type="common">East Asian common octopus</name>
    <dbReference type="NCBI Taxonomy" id="2607531"/>
    <lineage>
        <taxon>Eukaryota</taxon>
        <taxon>Metazoa</taxon>
        <taxon>Spiralia</taxon>
        <taxon>Lophotrochozoa</taxon>
        <taxon>Mollusca</taxon>
        <taxon>Cephalopoda</taxon>
        <taxon>Coleoidea</taxon>
        <taxon>Octopodiformes</taxon>
        <taxon>Octopoda</taxon>
        <taxon>Incirrata</taxon>
        <taxon>Octopodidae</taxon>
        <taxon>Octopus</taxon>
    </lineage>
</organism>